<feature type="domain" description="Flagellar M-ring N-terminal" evidence="11">
    <location>
        <begin position="40"/>
        <end position="213"/>
    </location>
</feature>
<keyword evidence="8 9" id="KW-0975">Bacterial flagellum</keyword>
<feature type="transmembrane region" description="Helical" evidence="10">
    <location>
        <begin position="420"/>
        <end position="440"/>
    </location>
</feature>
<dbReference type="Pfam" id="PF01514">
    <property type="entry name" value="YscJ_FliF"/>
    <property type="match status" value="1"/>
</dbReference>
<keyword evidence="4" id="KW-1003">Cell membrane</keyword>
<dbReference type="InterPro" id="IPR045851">
    <property type="entry name" value="AMP-bd_C_sf"/>
</dbReference>
<dbReference type="NCBIfam" id="TIGR00206">
    <property type="entry name" value="fliF"/>
    <property type="match status" value="1"/>
</dbReference>
<sequence length="507" mass="57224">MLDKLRQWWQSLNRSRKIIFVAGCTGILITIIVLGQMLLRPTYAPLFTELEPQNASKIIEQLETLQVPYHITNNGKTIEVPEDQVYKLRIQMASAGALYNSGQGFELFDEKKFGITEFEQQVGYQRALQEELRRTIVQLEEVEQARVHLVLPQESVFLDEQVVPSASIALKLKPYTKLERDQVRGIQSLVMGSMQGLTPENIHIIDMQGNVLNENMETDGAEFSTASALKNYEIRREYEKEMEQRLQQMLNRILGPARAVAMVSADLDFDRQEILQAEYGPGTILHEETLTEEGTGTTSGGIPGTDAQMPGDTMPFATDNTGSTYNREQSTIDYQVNANQQTLIKAPGTVRRLSVSVVVDGDYAQNELDSLQQVIAGAMGYDENRGDQLNVSSMNFNKDSLPNFEETPAPFSETLLDKRLIIPGAIAGTLLLMLIGFLLLRRRARRRKEMLIQQQIEEEALSQVVQEEPKKEVKVEDPIAGQRKSVKQVARERPGEVVEILKIWLRE</sequence>
<comment type="function">
    <text evidence="9">The M ring may be actively involved in energy transduction.</text>
</comment>
<evidence type="ECO:0000256" key="5">
    <source>
        <dbReference type="ARBA" id="ARBA00022692"/>
    </source>
</evidence>
<dbReference type="GO" id="GO:0071973">
    <property type="term" value="P:bacterial-type flagellum-dependent cell motility"/>
    <property type="evidence" value="ECO:0007669"/>
    <property type="project" value="InterPro"/>
</dbReference>
<dbReference type="Gene3D" id="3.30.300.30">
    <property type="match status" value="1"/>
</dbReference>
<feature type="domain" description="Flagellar M-ring C-terminal" evidence="12">
    <location>
        <begin position="250"/>
        <end position="396"/>
    </location>
</feature>
<keyword evidence="7 10" id="KW-0472">Membrane</keyword>
<dbReference type="PANTHER" id="PTHR30046:SF0">
    <property type="entry name" value="FLAGELLAR M-RING PROTEIN"/>
    <property type="match status" value="1"/>
</dbReference>
<dbReference type="GO" id="GO:0009431">
    <property type="term" value="C:bacterial-type flagellum basal body, MS ring"/>
    <property type="evidence" value="ECO:0007669"/>
    <property type="project" value="InterPro"/>
</dbReference>
<protein>
    <recommendedName>
        <fullName evidence="9">Flagellar M-ring protein</fullName>
    </recommendedName>
</protein>
<evidence type="ECO:0000256" key="8">
    <source>
        <dbReference type="ARBA" id="ARBA00023143"/>
    </source>
</evidence>
<evidence type="ECO:0000313" key="14">
    <source>
        <dbReference type="Proteomes" id="UP000013520"/>
    </source>
</evidence>
<dbReference type="HOGENOM" id="CLU_028108_2_0_9"/>
<evidence type="ECO:0000313" key="13">
    <source>
        <dbReference type="EMBL" id="AGL01659.1"/>
    </source>
</evidence>
<keyword evidence="13" id="KW-0966">Cell projection</keyword>
<dbReference type="PANTHER" id="PTHR30046">
    <property type="entry name" value="FLAGELLAR M-RING PROTEIN"/>
    <property type="match status" value="1"/>
</dbReference>
<keyword evidence="5 10" id="KW-0812">Transmembrane</keyword>
<dbReference type="PRINTS" id="PR01009">
    <property type="entry name" value="FLGMRINGFLIF"/>
</dbReference>
<evidence type="ECO:0000256" key="6">
    <source>
        <dbReference type="ARBA" id="ARBA00022989"/>
    </source>
</evidence>
<keyword evidence="14" id="KW-1185">Reference proteome</keyword>
<gene>
    <name evidence="13" type="ORF">Desgi_2230</name>
</gene>
<evidence type="ECO:0000256" key="9">
    <source>
        <dbReference type="PIRNR" id="PIRNR004862"/>
    </source>
</evidence>
<dbReference type="Proteomes" id="UP000013520">
    <property type="component" value="Chromosome"/>
</dbReference>
<dbReference type="InterPro" id="IPR000067">
    <property type="entry name" value="FlgMring_FliF"/>
</dbReference>
<dbReference type="GO" id="GO:0005886">
    <property type="term" value="C:plasma membrane"/>
    <property type="evidence" value="ECO:0007669"/>
    <property type="project" value="UniProtKB-SubCell"/>
</dbReference>
<evidence type="ECO:0000256" key="1">
    <source>
        <dbReference type="ARBA" id="ARBA00004117"/>
    </source>
</evidence>
<dbReference type="InterPro" id="IPR013556">
    <property type="entry name" value="Flag_M-ring_C"/>
</dbReference>
<dbReference type="AlphaFoldDB" id="R4KGD7"/>
<comment type="similarity">
    <text evidence="3 9">Belongs to the FliF family.</text>
</comment>
<comment type="subcellular location">
    <subcellularLocation>
        <location evidence="1 9">Bacterial flagellum basal body</location>
    </subcellularLocation>
    <subcellularLocation>
        <location evidence="2">Cell membrane</location>
        <topology evidence="2">Multi-pass membrane protein</topology>
    </subcellularLocation>
</comment>
<evidence type="ECO:0000256" key="3">
    <source>
        <dbReference type="ARBA" id="ARBA00007971"/>
    </source>
</evidence>
<dbReference type="EMBL" id="CP003273">
    <property type="protein sequence ID" value="AGL01659.1"/>
    <property type="molecule type" value="Genomic_DNA"/>
</dbReference>
<reference evidence="13 14" key="1">
    <citation type="submission" date="2012-01" db="EMBL/GenBank/DDBJ databases">
        <title>Complete sequence of Desulfotomaculum gibsoniae DSM 7213.</title>
        <authorList>
            <consortium name="US DOE Joint Genome Institute"/>
            <person name="Lucas S."/>
            <person name="Han J."/>
            <person name="Lapidus A."/>
            <person name="Cheng J.-F."/>
            <person name="Goodwin L."/>
            <person name="Pitluck S."/>
            <person name="Peters L."/>
            <person name="Ovchinnikova G."/>
            <person name="Teshima H."/>
            <person name="Detter J.C."/>
            <person name="Han C."/>
            <person name="Tapia R."/>
            <person name="Land M."/>
            <person name="Hauser L."/>
            <person name="Kyrpides N."/>
            <person name="Ivanova N."/>
            <person name="Pagani I."/>
            <person name="Parshina S."/>
            <person name="Plugge C."/>
            <person name="Muyzer G."/>
            <person name="Kuever J."/>
            <person name="Ivanova A."/>
            <person name="Nazina T."/>
            <person name="Klenk H.-P."/>
            <person name="Brambilla E."/>
            <person name="Spring S."/>
            <person name="Stams A.F."/>
            <person name="Woyke T."/>
        </authorList>
    </citation>
    <scope>NUCLEOTIDE SEQUENCE [LARGE SCALE GENOMIC DNA]</scope>
    <source>
        <strain evidence="13 14">DSM 7213</strain>
    </source>
</reference>
<keyword evidence="13" id="KW-0282">Flagellum</keyword>
<dbReference type="Pfam" id="PF08345">
    <property type="entry name" value="YscJ_FliF_C"/>
    <property type="match status" value="1"/>
</dbReference>
<organism evidence="13 14">
    <name type="scientific">Desulfoscipio gibsoniae DSM 7213</name>
    <dbReference type="NCBI Taxonomy" id="767817"/>
    <lineage>
        <taxon>Bacteria</taxon>
        <taxon>Bacillati</taxon>
        <taxon>Bacillota</taxon>
        <taxon>Clostridia</taxon>
        <taxon>Eubacteriales</taxon>
        <taxon>Desulfallaceae</taxon>
        <taxon>Desulfoscipio</taxon>
    </lineage>
</organism>
<feature type="transmembrane region" description="Helical" evidence="10">
    <location>
        <begin position="20"/>
        <end position="39"/>
    </location>
</feature>
<evidence type="ECO:0000256" key="2">
    <source>
        <dbReference type="ARBA" id="ARBA00004651"/>
    </source>
</evidence>
<dbReference type="KEGG" id="dgi:Desgi_2230"/>
<dbReference type="STRING" id="767817.Desgi_2230"/>
<evidence type="ECO:0000256" key="10">
    <source>
        <dbReference type="SAM" id="Phobius"/>
    </source>
</evidence>
<evidence type="ECO:0000256" key="4">
    <source>
        <dbReference type="ARBA" id="ARBA00022475"/>
    </source>
</evidence>
<proteinExistence type="inferred from homology"/>
<dbReference type="InterPro" id="IPR043427">
    <property type="entry name" value="YscJ/FliF"/>
</dbReference>
<evidence type="ECO:0000259" key="12">
    <source>
        <dbReference type="Pfam" id="PF08345"/>
    </source>
</evidence>
<accession>R4KGD7</accession>
<evidence type="ECO:0000256" key="7">
    <source>
        <dbReference type="ARBA" id="ARBA00023136"/>
    </source>
</evidence>
<keyword evidence="13" id="KW-0969">Cilium</keyword>
<evidence type="ECO:0000259" key="11">
    <source>
        <dbReference type="Pfam" id="PF01514"/>
    </source>
</evidence>
<dbReference type="InterPro" id="IPR006182">
    <property type="entry name" value="FliF_N_dom"/>
</dbReference>
<dbReference type="PIRSF" id="PIRSF004862">
    <property type="entry name" value="FliF"/>
    <property type="match status" value="1"/>
</dbReference>
<name>R4KGD7_9FIRM</name>
<dbReference type="RefSeq" id="WP_006522090.1">
    <property type="nucleotide sequence ID" value="NC_021184.1"/>
</dbReference>
<keyword evidence="6 10" id="KW-1133">Transmembrane helix</keyword>
<dbReference type="GO" id="GO:0003774">
    <property type="term" value="F:cytoskeletal motor activity"/>
    <property type="evidence" value="ECO:0007669"/>
    <property type="project" value="InterPro"/>
</dbReference>
<dbReference type="eggNOG" id="COG1766">
    <property type="taxonomic scope" value="Bacteria"/>
</dbReference>